<feature type="compositionally biased region" description="Low complexity" evidence="2">
    <location>
        <begin position="422"/>
        <end position="442"/>
    </location>
</feature>
<dbReference type="EMBL" id="JAGSYN010000121">
    <property type="protein sequence ID" value="KAG7663721.1"/>
    <property type="molecule type" value="Genomic_DNA"/>
</dbReference>
<evidence type="ECO:0000256" key="1">
    <source>
        <dbReference type="ARBA" id="ARBA00009649"/>
    </source>
</evidence>
<dbReference type="Proteomes" id="UP000694255">
    <property type="component" value="Unassembled WGS sequence"/>
</dbReference>
<dbReference type="SMART" id="SM00194">
    <property type="entry name" value="PTPc"/>
    <property type="match status" value="1"/>
</dbReference>
<dbReference type="PROSITE" id="PS50206">
    <property type="entry name" value="RHODANESE_3"/>
    <property type="match status" value="1"/>
</dbReference>
<dbReference type="InterPro" id="IPR000242">
    <property type="entry name" value="PTP_cat"/>
</dbReference>
<dbReference type="InterPro" id="IPR000387">
    <property type="entry name" value="Tyr_Pase_dom"/>
</dbReference>
<dbReference type="OrthoDB" id="6058203at2759"/>
<dbReference type="GO" id="GO:0004725">
    <property type="term" value="F:protein tyrosine phosphatase activity"/>
    <property type="evidence" value="ECO:0007669"/>
    <property type="project" value="InterPro"/>
</dbReference>
<dbReference type="InterPro" id="IPR050348">
    <property type="entry name" value="Protein-Tyr_Phosphatase"/>
</dbReference>
<dbReference type="AlphaFoldDB" id="A0A8J5UNC5"/>
<feature type="region of interest" description="Disordered" evidence="2">
    <location>
        <begin position="412"/>
        <end position="443"/>
    </location>
</feature>
<evidence type="ECO:0000259" key="3">
    <source>
        <dbReference type="PROSITE" id="PS50055"/>
    </source>
</evidence>
<evidence type="ECO:0000259" key="4">
    <source>
        <dbReference type="PROSITE" id="PS50056"/>
    </source>
</evidence>
<dbReference type="InterPro" id="IPR001763">
    <property type="entry name" value="Rhodanese-like_dom"/>
</dbReference>
<feature type="domain" description="Tyrosine specific protein phosphatases" evidence="4">
    <location>
        <begin position="748"/>
        <end position="833"/>
    </location>
</feature>
<dbReference type="PANTHER" id="PTHR19134:SF561">
    <property type="entry name" value="PROTEIN TYROSINE PHOSPHATASE 36E, ISOFORM A"/>
    <property type="match status" value="1"/>
</dbReference>
<evidence type="ECO:0000259" key="5">
    <source>
        <dbReference type="PROSITE" id="PS50206"/>
    </source>
</evidence>
<feature type="compositionally biased region" description="Low complexity" evidence="2">
    <location>
        <begin position="1"/>
        <end position="26"/>
    </location>
</feature>
<feature type="domain" description="Rhodanese" evidence="5">
    <location>
        <begin position="252"/>
        <end position="370"/>
    </location>
</feature>
<proteinExistence type="inferred from homology"/>
<dbReference type="InterPro" id="IPR003595">
    <property type="entry name" value="Tyr_Pase_cat"/>
</dbReference>
<dbReference type="GeneID" id="73469574"/>
<dbReference type="SMART" id="SM00404">
    <property type="entry name" value="PTPc_motif"/>
    <property type="match status" value="1"/>
</dbReference>
<accession>A0A8J5UNC5</accession>
<keyword evidence="7" id="KW-1185">Reference proteome</keyword>
<feature type="compositionally biased region" description="Basic and acidic residues" evidence="2">
    <location>
        <begin position="28"/>
        <end position="38"/>
    </location>
</feature>
<reference evidence="6 7" key="1">
    <citation type="journal article" date="2021" name="DNA Res.">
        <title>Genome analysis of Candida subhashii reveals its hybrid nature and dual mitochondrial genome conformations.</title>
        <authorList>
            <person name="Mixao V."/>
            <person name="Hegedusova E."/>
            <person name="Saus E."/>
            <person name="Pryszcz L.P."/>
            <person name="Cillingova A."/>
            <person name="Nosek J."/>
            <person name="Gabaldon T."/>
        </authorList>
    </citation>
    <scope>NUCLEOTIDE SEQUENCE [LARGE SCALE GENOMIC DNA]</scope>
    <source>
        <strain evidence="6 7">CBS 10753</strain>
    </source>
</reference>
<organism evidence="6 7">
    <name type="scientific">[Candida] subhashii</name>
    <dbReference type="NCBI Taxonomy" id="561895"/>
    <lineage>
        <taxon>Eukaryota</taxon>
        <taxon>Fungi</taxon>
        <taxon>Dikarya</taxon>
        <taxon>Ascomycota</taxon>
        <taxon>Saccharomycotina</taxon>
        <taxon>Pichiomycetes</taxon>
        <taxon>Debaryomycetaceae</taxon>
        <taxon>Spathaspora</taxon>
    </lineage>
</organism>
<dbReference type="PANTHER" id="PTHR19134">
    <property type="entry name" value="RECEPTOR-TYPE TYROSINE-PROTEIN PHOSPHATASE"/>
    <property type="match status" value="1"/>
</dbReference>
<dbReference type="PROSITE" id="PS50055">
    <property type="entry name" value="TYR_PHOSPHATASE_PTP"/>
    <property type="match status" value="1"/>
</dbReference>
<feature type="compositionally biased region" description="Pro residues" evidence="2">
    <location>
        <begin position="62"/>
        <end position="73"/>
    </location>
</feature>
<comment type="caution">
    <text evidence="6">The sequence shown here is derived from an EMBL/GenBank/DDBJ whole genome shotgun (WGS) entry which is preliminary data.</text>
</comment>
<evidence type="ECO:0000313" key="6">
    <source>
        <dbReference type="EMBL" id="KAG7663721.1"/>
    </source>
</evidence>
<dbReference type="Pfam" id="PF00581">
    <property type="entry name" value="Rhodanese"/>
    <property type="match status" value="1"/>
</dbReference>
<dbReference type="InterPro" id="IPR016130">
    <property type="entry name" value="Tyr_Pase_AS"/>
</dbReference>
<feature type="compositionally biased region" description="Low complexity" evidence="2">
    <location>
        <begin position="42"/>
        <end position="55"/>
    </location>
</feature>
<dbReference type="CDD" id="cd18533">
    <property type="entry name" value="PTP_fungal"/>
    <property type="match status" value="1"/>
</dbReference>
<feature type="region of interest" description="Disordered" evidence="2">
    <location>
        <begin position="1"/>
        <end position="73"/>
    </location>
</feature>
<dbReference type="PROSITE" id="PS00383">
    <property type="entry name" value="TYR_PHOSPHATASE_1"/>
    <property type="match status" value="1"/>
</dbReference>
<evidence type="ECO:0000313" key="7">
    <source>
        <dbReference type="Proteomes" id="UP000694255"/>
    </source>
</evidence>
<protein>
    <submittedName>
        <fullName evidence="6">PTP3</fullName>
    </submittedName>
</protein>
<name>A0A8J5UNC5_9ASCO</name>
<dbReference type="Pfam" id="PF00102">
    <property type="entry name" value="Y_phosphatase"/>
    <property type="match status" value="1"/>
</dbReference>
<comment type="similarity">
    <text evidence="1">Belongs to the protein-tyrosine phosphatase family. Non-receptor class subfamily.</text>
</comment>
<dbReference type="RefSeq" id="XP_049263953.1">
    <property type="nucleotide sequence ID" value="XM_049406558.1"/>
</dbReference>
<dbReference type="PROSITE" id="PS50056">
    <property type="entry name" value="TYR_PHOSPHATASE_2"/>
    <property type="match status" value="1"/>
</dbReference>
<feature type="domain" description="Tyrosine-protein phosphatase" evidence="3">
    <location>
        <begin position="584"/>
        <end position="842"/>
    </location>
</feature>
<sequence>MSSSSTDTTTTSSSPSPTSRNNNNRHNNGRDIHLKVSDNIKTNSLSTTNNTAALSPTFNLQQPPPPSSGIVPPPSGIVPPIRKVQHTSTNESISSITSNASDLTIYESSICSIMTSKSQQTSNETLVEPQQNHIIINEPSCSGKLFSFDENDEEDKNQHNPFFNVDLSTTRSPPPVPQLKKQMTLPSLYKKCPVPPLATSSPMELSFDSIKSEQAKRLHYIPTQNFKPQIEKLSNRIHYMSPLDINNMLNSNHCTHLAIDIRPFNDYIKSHLKSSLNICLPSTLLKRPNFSLSRCMNSLPDYEMSKFSQFLEDPQGGDLIIYDSNSNSSNLYHVCNKFIQSPSFQNSMCQIYLVDTNFTQFHNLYPHLFESGTISSDMLEQQQQQPQDCACNLNNYLPPIIVPSARVSRSQSVSDISPYRRSNPNSSSSSSNSPSMASSNSSLKEKLNTPILANFTLPSKSTTFKLRHNEELLQPPRPTLTSYPTSTATATTKSPINQYEVNNNALFRLENIPDDKSVLPNWIKSTILNNNGEFTGRNLNDNFYILEKLEQKRLVKALSLSDPILSPINETPLQISKGIEYGHKNRYKDIFLYEHSRVKLDNNEGDDSIENYINASYVTPSDSFLSELVDRRKLGNQVNYIATQGPLDDTMGDFWKCVYNLNSCLIISLTDEIENGVMKCSPFWKSGIYHRSQQDSISVQILQEFKYDENLIIRRFVIRFKEKEKRIIQVQLISWPDMGTIIDPDHILQIIQLKEFILRNLDDNNDNGFLVDYPTIVHCSAGCGRTGTLCVIDTIINLLKTDECKLIQDPIFDLVNDFRKQRISMVQNLRQYYLIYEVLLVWMNRNDEKLKKWNELIQLDIVKQFIKSG</sequence>
<evidence type="ECO:0000256" key="2">
    <source>
        <dbReference type="SAM" id="MobiDB-lite"/>
    </source>
</evidence>
<gene>
    <name evidence="6" type="ORF">J8A68_002773</name>
</gene>